<evidence type="ECO:0000256" key="3">
    <source>
        <dbReference type="HAMAP-Rule" id="MF_00023"/>
    </source>
</evidence>
<gene>
    <name evidence="3" type="primary">smpB</name>
    <name evidence="4" type="ORF">SAMN05444370_1447</name>
</gene>
<proteinExistence type="inferred from homology"/>
<dbReference type="Pfam" id="PF01668">
    <property type="entry name" value="SmpB"/>
    <property type="match status" value="1"/>
</dbReference>
<name>A0A1H4G9B3_9RHOB</name>
<evidence type="ECO:0000256" key="1">
    <source>
        <dbReference type="ARBA" id="ARBA00022490"/>
    </source>
</evidence>
<dbReference type="OrthoDB" id="9805462at2"/>
<comment type="similarity">
    <text evidence="3">Belongs to the SmpB family.</text>
</comment>
<dbReference type="CDD" id="cd09294">
    <property type="entry name" value="SmpB"/>
    <property type="match status" value="1"/>
</dbReference>
<dbReference type="GO" id="GO:0070929">
    <property type="term" value="P:trans-translation"/>
    <property type="evidence" value="ECO:0007669"/>
    <property type="project" value="UniProtKB-UniRule"/>
</dbReference>
<dbReference type="Proteomes" id="UP000198703">
    <property type="component" value="Unassembled WGS sequence"/>
</dbReference>
<dbReference type="Gene3D" id="2.40.280.10">
    <property type="match status" value="1"/>
</dbReference>
<keyword evidence="1 3" id="KW-0963">Cytoplasm</keyword>
<reference evidence="4 5" key="1">
    <citation type="submission" date="2016-10" db="EMBL/GenBank/DDBJ databases">
        <authorList>
            <person name="de Groot N.N."/>
        </authorList>
    </citation>
    <scope>NUCLEOTIDE SEQUENCE [LARGE SCALE GENOMIC DNA]</scope>
    <source>
        <strain evidence="4 5">DSM 15345</strain>
    </source>
</reference>
<evidence type="ECO:0000313" key="4">
    <source>
        <dbReference type="EMBL" id="SEB06154.1"/>
    </source>
</evidence>
<dbReference type="GO" id="GO:0070930">
    <property type="term" value="P:trans-translation-dependent protein tagging"/>
    <property type="evidence" value="ECO:0007669"/>
    <property type="project" value="TreeGrafter"/>
</dbReference>
<dbReference type="AlphaFoldDB" id="A0A1H4G9B3"/>
<dbReference type="GO" id="GO:0003723">
    <property type="term" value="F:RNA binding"/>
    <property type="evidence" value="ECO:0007669"/>
    <property type="project" value="UniProtKB-UniRule"/>
</dbReference>
<dbReference type="NCBIfam" id="NF003843">
    <property type="entry name" value="PRK05422.1"/>
    <property type="match status" value="1"/>
</dbReference>
<dbReference type="HAMAP" id="MF_00023">
    <property type="entry name" value="SmpB"/>
    <property type="match status" value="1"/>
</dbReference>
<dbReference type="STRING" id="89524.SAMN05444370_1447"/>
<dbReference type="NCBIfam" id="TIGR00086">
    <property type="entry name" value="smpB"/>
    <property type="match status" value="1"/>
</dbReference>
<dbReference type="EMBL" id="FNQM01000044">
    <property type="protein sequence ID" value="SEB06154.1"/>
    <property type="molecule type" value="Genomic_DNA"/>
</dbReference>
<dbReference type="InterPro" id="IPR020081">
    <property type="entry name" value="SsrA-bd_prot_CS"/>
</dbReference>
<keyword evidence="2 3" id="KW-0694">RNA-binding</keyword>
<sequence>MALTKDGRRVVAENRKARHSYFIEDDLEAGIMLEGSEVKSLRQGGANIAESYANVEGGELWLINGYIAPFKQAKTFGHEERRRRKLLVNKRELARLAQGVQREGMTLVPLELYFNQKGVAKLKLGVAKGKKMADKRDTEKARDWARDKARLLKARG</sequence>
<dbReference type="PROSITE" id="PS01317">
    <property type="entry name" value="SSRP"/>
    <property type="match status" value="1"/>
</dbReference>
<accession>A0A1H4G9B3</accession>
<dbReference type="InterPro" id="IPR000037">
    <property type="entry name" value="SsrA-bd_prot"/>
</dbReference>
<organism evidence="4 5">
    <name type="scientific">Rubrimonas cliftonensis</name>
    <dbReference type="NCBI Taxonomy" id="89524"/>
    <lineage>
        <taxon>Bacteria</taxon>
        <taxon>Pseudomonadati</taxon>
        <taxon>Pseudomonadota</taxon>
        <taxon>Alphaproteobacteria</taxon>
        <taxon>Rhodobacterales</taxon>
        <taxon>Paracoccaceae</taxon>
        <taxon>Rubrimonas</taxon>
    </lineage>
</organism>
<dbReference type="PANTHER" id="PTHR30308:SF2">
    <property type="entry name" value="SSRA-BINDING PROTEIN"/>
    <property type="match status" value="1"/>
</dbReference>
<dbReference type="InterPro" id="IPR023620">
    <property type="entry name" value="SmpB"/>
</dbReference>
<protein>
    <recommendedName>
        <fullName evidence="3">SsrA-binding protein</fullName>
    </recommendedName>
    <alternativeName>
        <fullName evidence="3">Small protein B</fullName>
    </alternativeName>
</protein>
<comment type="subcellular location">
    <subcellularLocation>
        <location evidence="3">Cytoplasm</location>
    </subcellularLocation>
    <text evidence="3">The tmRNA-SmpB complex associates with stalled 70S ribosomes.</text>
</comment>
<dbReference type="PANTHER" id="PTHR30308">
    <property type="entry name" value="TMRNA-BINDING COMPONENT OF TRANS-TRANSLATION TAGGING COMPLEX"/>
    <property type="match status" value="1"/>
</dbReference>
<keyword evidence="5" id="KW-1185">Reference proteome</keyword>
<evidence type="ECO:0000313" key="5">
    <source>
        <dbReference type="Proteomes" id="UP000198703"/>
    </source>
</evidence>
<dbReference type="GO" id="GO:0005829">
    <property type="term" value="C:cytosol"/>
    <property type="evidence" value="ECO:0007669"/>
    <property type="project" value="TreeGrafter"/>
</dbReference>
<comment type="function">
    <text evidence="3">Required for rescue of stalled ribosomes mediated by trans-translation. Binds to transfer-messenger RNA (tmRNA), required for stable association of tmRNA with ribosomes. tmRNA and SmpB together mimic tRNA shape, replacing the anticodon stem-loop with SmpB. tmRNA is encoded by the ssrA gene; the 2 termini fold to resemble tRNA(Ala) and it encodes a 'tag peptide', a short internal open reading frame. During trans-translation Ala-aminoacylated tmRNA acts like a tRNA, entering the A-site of stalled ribosomes, displacing the stalled mRNA. The ribosome then switches to translate the ORF on the tmRNA; the nascent peptide is terminated with the 'tag peptide' encoded by the tmRNA and targeted for degradation. The ribosome is freed to recommence translation, which seems to be the essential function of trans-translation.</text>
</comment>
<dbReference type="SUPFAM" id="SSF74982">
    <property type="entry name" value="Small protein B (SmpB)"/>
    <property type="match status" value="1"/>
</dbReference>
<evidence type="ECO:0000256" key="2">
    <source>
        <dbReference type="ARBA" id="ARBA00022884"/>
    </source>
</evidence>
<dbReference type="RefSeq" id="WP_093256831.1">
    <property type="nucleotide sequence ID" value="NZ_FNQM01000044.1"/>
</dbReference>